<organism evidence="3 4">
    <name type="scientific">Lutibacter holmesii</name>
    <dbReference type="NCBI Taxonomy" id="1137985"/>
    <lineage>
        <taxon>Bacteria</taxon>
        <taxon>Pseudomonadati</taxon>
        <taxon>Bacteroidota</taxon>
        <taxon>Flavobacteriia</taxon>
        <taxon>Flavobacteriales</taxon>
        <taxon>Flavobacteriaceae</taxon>
        <taxon>Lutibacter</taxon>
    </lineage>
</organism>
<comment type="caution">
    <text evidence="3">The sequence shown here is derived from an EMBL/GenBank/DDBJ whole genome shotgun (WGS) entry which is preliminary data.</text>
</comment>
<dbReference type="EMBL" id="JBHTMV010000003">
    <property type="protein sequence ID" value="MFD1293523.1"/>
    <property type="molecule type" value="Genomic_DNA"/>
</dbReference>
<accession>A0ABW3WMZ3</accession>
<protein>
    <submittedName>
        <fullName evidence="3">DUF4189 domain-containing protein</fullName>
    </submittedName>
</protein>
<feature type="chain" id="PRO_5045458093" evidence="1">
    <location>
        <begin position="24"/>
        <end position="271"/>
    </location>
</feature>
<dbReference type="InterPro" id="IPR025240">
    <property type="entry name" value="DUF4189"/>
</dbReference>
<feature type="signal peptide" evidence="1">
    <location>
        <begin position="1"/>
        <end position="23"/>
    </location>
</feature>
<sequence length="271" mass="30668">MKKLIQLKGFLFLSLFYSITILAQEGQYGSLAIDAINGNQYGWAVNYNTQTQANKKAISECEKNGGNNCHTVLWFNGGCAVYVVDKDNPGLYGYGYANTKQEAEKIARKEASLRGATNITVRVWGCNSESIKNAELLPPQLQGTFVMHFTKSADYKKAFLSNIYYEPNVIEKSGDSWKWTRGAQELMTPNSAKFMIKVNNDLFSYLTPKQRLVFLPKDSNLNWEASSEFVYLKSSLNNGSLQERKKRFIDLREALKKSVEADGYKIINIEI</sequence>
<name>A0ABW3WMZ3_9FLAO</name>
<dbReference type="Proteomes" id="UP001597241">
    <property type="component" value="Unassembled WGS sequence"/>
</dbReference>
<keyword evidence="4" id="KW-1185">Reference proteome</keyword>
<proteinExistence type="predicted"/>
<evidence type="ECO:0000259" key="2">
    <source>
        <dbReference type="Pfam" id="PF13827"/>
    </source>
</evidence>
<feature type="domain" description="DUF4189" evidence="2">
    <location>
        <begin position="28"/>
        <end position="126"/>
    </location>
</feature>
<evidence type="ECO:0000313" key="3">
    <source>
        <dbReference type="EMBL" id="MFD1293523.1"/>
    </source>
</evidence>
<keyword evidence="1" id="KW-0732">Signal</keyword>
<dbReference type="RefSeq" id="WP_386808722.1">
    <property type="nucleotide sequence ID" value="NZ_JBHTMV010000003.1"/>
</dbReference>
<evidence type="ECO:0000313" key="4">
    <source>
        <dbReference type="Proteomes" id="UP001597241"/>
    </source>
</evidence>
<gene>
    <name evidence="3" type="ORF">ACFQ5N_06720</name>
</gene>
<dbReference type="Pfam" id="PF13827">
    <property type="entry name" value="DUF4189"/>
    <property type="match status" value="1"/>
</dbReference>
<reference evidence="4" key="1">
    <citation type="journal article" date="2019" name="Int. J. Syst. Evol. Microbiol.">
        <title>The Global Catalogue of Microorganisms (GCM) 10K type strain sequencing project: providing services to taxonomists for standard genome sequencing and annotation.</title>
        <authorList>
            <consortium name="The Broad Institute Genomics Platform"/>
            <consortium name="The Broad Institute Genome Sequencing Center for Infectious Disease"/>
            <person name="Wu L."/>
            <person name="Ma J."/>
        </authorList>
    </citation>
    <scope>NUCLEOTIDE SEQUENCE [LARGE SCALE GENOMIC DNA]</scope>
    <source>
        <strain evidence="4">CCUG 62221</strain>
    </source>
</reference>
<evidence type="ECO:0000256" key="1">
    <source>
        <dbReference type="SAM" id="SignalP"/>
    </source>
</evidence>